<accession>A0ACB8U6U2</accession>
<name>A0ACB8U6U2_9APHY</name>
<sequence length="156" mass="17700">MGIWPFAGKPTPFVHKYIFLVRQLTPFSRWHGVPIQENHSPRWDWLSDGTAYHGRFALSKLKATSPGSRVSWKLCPQPQKAHTFVALDLVERGSHGVHDMATEATLLCENGILLSNHWFPMLHITHVRASTQVVSQFTLKKPSVLTYQVFSREPSG</sequence>
<keyword evidence="2" id="KW-1185">Reference proteome</keyword>
<protein>
    <submittedName>
        <fullName evidence="1">Uncharacterized protein</fullName>
    </submittedName>
</protein>
<reference evidence="1" key="1">
    <citation type="journal article" date="2021" name="Environ. Microbiol.">
        <title>Gene family expansions and transcriptome signatures uncover fungal adaptations to wood decay.</title>
        <authorList>
            <person name="Hage H."/>
            <person name="Miyauchi S."/>
            <person name="Viragh M."/>
            <person name="Drula E."/>
            <person name="Min B."/>
            <person name="Chaduli D."/>
            <person name="Navarro D."/>
            <person name="Favel A."/>
            <person name="Norest M."/>
            <person name="Lesage-Meessen L."/>
            <person name="Balint B."/>
            <person name="Merenyi Z."/>
            <person name="de Eugenio L."/>
            <person name="Morin E."/>
            <person name="Martinez A.T."/>
            <person name="Baldrian P."/>
            <person name="Stursova M."/>
            <person name="Martinez M.J."/>
            <person name="Novotny C."/>
            <person name="Magnuson J.K."/>
            <person name="Spatafora J.W."/>
            <person name="Maurice S."/>
            <person name="Pangilinan J."/>
            <person name="Andreopoulos W."/>
            <person name="LaButti K."/>
            <person name="Hundley H."/>
            <person name="Na H."/>
            <person name="Kuo A."/>
            <person name="Barry K."/>
            <person name="Lipzen A."/>
            <person name="Henrissat B."/>
            <person name="Riley R."/>
            <person name="Ahrendt S."/>
            <person name="Nagy L.G."/>
            <person name="Grigoriev I.V."/>
            <person name="Martin F."/>
            <person name="Rosso M.N."/>
        </authorList>
    </citation>
    <scope>NUCLEOTIDE SEQUENCE</scope>
    <source>
        <strain evidence="1">CBS 384.51</strain>
    </source>
</reference>
<dbReference type="EMBL" id="MU274909">
    <property type="protein sequence ID" value="KAI0089978.1"/>
    <property type="molecule type" value="Genomic_DNA"/>
</dbReference>
<comment type="caution">
    <text evidence="1">The sequence shown here is derived from an EMBL/GenBank/DDBJ whole genome shotgun (WGS) entry which is preliminary data.</text>
</comment>
<proteinExistence type="predicted"/>
<dbReference type="Proteomes" id="UP001055072">
    <property type="component" value="Unassembled WGS sequence"/>
</dbReference>
<organism evidence="1 2">
    <name type="scientific">Irpex rosettiformis</name>
    <dbReference type="NCBI Taxonomy" id="378272"/>
    <lineage>
        <taxon>Eukaryota</taxon>
        <taxon>Fungi</taxon>
        <taxon>Dikarya</taxon>
        <taxon>Basidiomycota</taxon>
        <taxon>Agaricomycotina</taxon>
        <taxon>Agaricomycetes</taxon>
        <taxon>Polyporales</taxon>
        <taxon>Irpicaceae</taxon>
        <taxon>Irpex</taxon>
    </lineage>
</organism>
<evidence type="ECO:0000313" key="1">
    <source>
        <dbReference type="EMBL" id="KAI0089978.1"/>
    </source>
</evidence>
<evidence type="ECO:0000313" key="2">
    <source>
        <dbReference type="Proteomes" id="UP001055072"/>
    </source>
</evidence>
<gene>
    <name evidence="1" type="ORF">BDY19DRAFT_905671</name>
</gene>